<dbReference type="SUPFAM" id="SSF51126">
    <property type="entry name" value="Pectin lyase-like"/>
    <property type="match status" value="1"/>
</dbReference>
<reference evidence="1 2" key="1">
    <citation type="submission" date="2024-09" db="EMBL/GenBank/DDBJ databases">
        <title>Novel species of the genus Pelomonas and Roseateles isolated from streams.</title>
        <authorList>
            <person name="Lu H."/>
        </authorList>
    </citation>
    <scope>NUCLEOTIDE SEQUENCE [LARGE SCALE GENOMIC DNA]</scope>
    <source>
        <strain evidence="1 2">DC23W</strain>
    </source>
</reference>
<gene>
    <name evidence="1" type="ORF">ACG02S_08435</name>
</gene>
<keyword evidence="2" id="KW-1185">Reference proteome</keyword>
<accession>A0ABW7EKC1</accession>
<organism evidence="1 2">
    <name type="scientific">Pelomonas dachongensis</name>
    <dbReference type="NCBI Taxonomy" id="3299029"/>
    <lineage>
        <taxon>Bacteria</taxon>
        <taxon>Pseudomonadati</taxon>
        <taxon>Pseudomonadota</taxon>
        <taxon>Betaproteobacteria</taxon>
        <taxon>Burkholderiales</taxon>
        <taxon>Sphaerotilaceae</taxon>
        <taxon>Roseateles</taxon>
    </lineage>
</organism>
<dbReference type="SMART" id="SM00710">
    <property type="entry name" value="PbH1"/>
    <property type="match status" value="6"/>
</dbReference>
<dbReference type="EMBL" id="JBIGHY010000002">
    <property type="protein sequence ID" value="MFG6413921.1"/>
    <property type="molecule type" value="Genomic_DNA"/>
</dbReference>
<sequence>MAAFSVAASAQTSSIPDRPTAPIRVTSGMVLDFGGRTLDGSAITGDGLFRCFNADRITIRNVTVTNNPRYAFLGRNCTNATITNFRMTNMSGSTGGIRFDIDGDSSGLRMSGIRGDNVGGHAVEVWNANGFNIADVTANNTGSSALLLNNSRNGTVGTVTGTNNSPSAGYATFRVANGNGPNVTVSRVVSRNSARGFFSVSNSSGTTVNAVDIQGARIEGIYIQDSTNTRVVSGSARGAVNCRIRGGSGNSIGANCGGSIAN</sequence>
<evidence type="ECO:0000313" key="1">
    <source>
        <dbReference type="EMBL" id="MFG6413921.1"/>
    </source>
</evidence>
<dbReference type="InterPro" id="IPR012334">
    <property type="entry name" value="Pectin_lyas_fold"/>
</dbReference>
<evidence type="ECO:0000313" key="2">
    <source>
        <dbReference type="Proteomes" id="UP001606300"/>
    </source>
</evidence>
<proteinExistence type="predicted"/>
<protein>
    <recommendedName>
        <fullName evidence="3">Right handed beta helix region</fullName>
    </recommendedName>
</protein>
<dbReference type="InterPro" id="IPR011050">
    <property type="entry name" value="Pectin_lyase_fold/virulence"/>
</dbReference>
<dbReference type="Gene3D" id="2.160.20.10">
    <property type="entry name" value="Single-stranded right-handed beta-helix, Pectin lyase-like"/>
    <property type="match status" value="1"/>
</dbReference>
<name>A0ABW7EKC1_9BURK</name>
<comment type="caution">
    <text evidence="1">The sequence shown here is derived from an EMBL/GenBank/DDBJ whole genome shotgun (WGS) entry which is preliminary data.</text>
</comment>
<dbReference type="Proteomes" id="UP001606300">
    <property type="component" value="Unassembled WGS sequence"/>
</dbReference>
<evidence type="ECO:0008006" key="3">
    <source>
        <dbReference type="Google" id="ProtNLM"/>
    </source>
</evidence>
<dbReference type="RefSeq" id="WP_394469992.1">
    <property type="nucleotide sequence ID" value="NZ_JBIGHY010000002.1"/>
</dbReference>
<dbReference type="InterPro" id="IPR006626">
    <property type="entry name" value="PbH1"/>
</dbReference>